<reference evidence="9 10" key="1">
    <citation type="submission" date="2017-09" db="EMBL/GenBank/DDBJ databases">
        <authorList>
            <person name="Lee N."/>
            <person name="Cho B.-K."/>
        </authorList>
    </citation>
    <scope>NUCLEOTIDE SEQUENCE [LARGE SCALE GENOMIC DNA]</scope>
    <source>
        <strain evidence="9 10">ATCC 12769</strain>
    </source>
</reference>
<protein>
    <recommendedName>
        <fullName evidence="6">Lipoprotein</fullName>
    </recommendedName>
</protein>
<dbReference type="CDD" id="cd13597">
    <property type="entry name" value="PBP2_lipoprotein_Tp32"/>
    <property type="match status" value="1"/>
</dbReference>
<dbReference type="AlphaFoldDB" id="A0A5J6FGA4"/>
<evidence type="ECO:0000256" key="6">
    <source>
        <dbReference type="PIRNR" id="PIRNR002854"/>
    </source>
</evidence>
<dbReference type="EMBL" id="CP023702">
    <property type="protein sequence ID" value="QEU75418.1"/>
    <property type="molecule type" value="Genomic_DNA"/>
</dbReference>
<feature type="lipid moiety-binding region" description="S-diacylglycerol cysteine" evidence="7">
    <location>
        <position position="24"/>
    </location>
</feature>
<dbReference type="PANTHER" id="PTHR30429">
    <property type="entry name" value="D-METHIONINE-BINDING LIPOPROTEIN METQ"/>
    <property type="match status" value="1"/>
</dbReference>
<dbReference type="OrthoDB" id="9812878at2"/>
<evidence type="ECO:0000256" key="7">
    <source>
        <dbReference type="PIRSR" id="PIRSR002854-1"/>
    </source>
</evidence>
<dbReference type="PROSITE" id="PS51257">
    <property type="entry name" value="PROKAR_LIPOPROTEIN"/>
    <property type="match status" value="1"/>
</dbReference>
<evidence type="ECO:0000256" key="1">
    <source>
        <dbReference type="ARBA" id="ARBA00004635"/>
    </source>
</evidence>
<dbReference type="Proteomes" id="UP000326178">
    <property type="component" value="Chromosome"/>
</dbReference>
<keyword evidence="2 8" id="KW-0732">Signal</keyword>
<feature type="signal peptide" evidence="8">
    <location>
        <begin position="1"/>
        <end position="18"/>
    </location>
</feature>
<keyword evidence="3" id="KW-0472">Membrane</keyword>
<keyword evidence="10" id="KW-1185">Reference proteome</keyword>
<keyword evidence="5 6" id="KW-0449">Lipoprotein</keyword>
<evidence type="ECO:0000313" key="9">
    <source>
        <dbReference type="EMBL" id="QEU75418.1"/>
    </source>
</evidence>
<dbReference type="RefSeq" id="WP_150490729.1">
    <property type="nucleotide sequence ID" value="NZ_BMUV01000009.1"/>
</dbReference>
<sequence length="286" mass="29999">MRKNIKLTAAAAATAALALGLSACGTDSDPAAKSGSGADASGPLVVAASPTPHADILNYVKDNLAEKAGLDLEVKEFTDYVLPNTATESGQVDANFFQHKPYLDDFNKKNGTHIVPVVDVHLEPLGLYSKTVKDLKDIKPGQTVAVPNDTTNEGRALQLLAANGLITVKDGVGTNAKLSDITDKKGLEFKELEAATVPRALGDVDAAVINGNYAIEADLKPGQDALALEDADGNPYANFLAVKEGNEKDARVQKLVKLLNSDEVKKYIEDTYQGSIVPAFGAPAAS</sequence>
<gene>
    <name evidence="9" type="ORF">CP967_28625</name>
</gene>
<dbReference type="InterPro" id="IPR004872">
    <property type="entry name" value="Lipoprotein_NlpA"/>
</dbReference>
<evidence type="ECO:0000256" key="4">
    <source>
        <dbReference type="ARBA" id="ARBA00023139"/>
    </source>
</evidence>
<dbReference type="Gene3D" id="3.40.190.10">
    <property type="entry name" value="Periplasmic binding protein-like II"/>
    <property type="match status" value="2"/>
</dbReference>
<dbReference type="PANTHER" id="PTHR30429:SF0">
    <property type="entry name" value="METHIONINE-BINDING LIPOPROTEIN METQ"/>
    <property type="match status" value="1"/>
</dbReference>
<accession>A0A5J6FGA4</accession>
<dbReference type="SUPFAM" id="SSF53850">
    <property type="entry name" value="Periplasmic binding protein-like II"/>
    <property type="match status" value="1"/>
</dbReference>
<evidence type="ECO:0000313" key="10">
    <source>
        <dbReference type="Proteomes" id="UP000326178"/>
    </source>
</evidence>
<evidence type="ECO:0000256" key="2">
    <source>
        <dbReference type="ARBA" id="ARBA00022729"/>
    </source>
</evidence>
<comment type="similarity">
    <text evidence="6">Belongs to the nlpA lipoprotein family.</text>
</comment>
<feature type="chain" id="PRO_5039488093" description="Lipoprotein" evidence="8">
    <location>
        <begin position="19"/>
        <end position="286"/>
    </location>
</feature>
<comment type="subcellular location">
    <subcellularLocation>
        <location evidence="1">Membrane</location>
        <topology evidence="1">Lipid-anchor</topology>
    </subcellularLocation>
</comment>
<dbReference type="Pfam" id="PF03180">
    <property type="entry name" value="Lipoprotein_9"/>
    <property type="match status" value="1"/>
</dbReference>
<dbReference type="KEGG" id="snk:CP967_28625"/>
<name>A0A5J6FGA4_9ACTN</name>
<evidence type="ECO:0000256" key="5">
    <source>
        <dbReference type="ARBA" id="ARBA00023288"/>
    </source>
</evidence>
<evidence type="ECO:0000256" key="8">
    <source>
        <dbReference type="SAM" id="SignalP"/>
    </source>
</evidence>
<dbReference type="PIRSF" id="PIRSF002854">
    <property type="entry name" value="MetQ"/>
    <property type="match status" value="1"/>
</dbReference>
<proteinExistence type="inferred from homology"/>
<dbReference type="GO" id="GO:0016020">
    <property type="term" value="C:membrane"/>
    <property type="evidence" value="ECO:0007669"/>
    <property type="project" value="UniProtKB-SubCell"/>
</dbReference>
<evidence type="ECO:0000256" key="3">
    <source>
        <dbReference type="ARBA" id="ARBA00023136"/>
    </source>
</evidence>
<keyword evidence="4" id="KW-0564">Palmitate</keyword>
<organism evidence="9 10">
    <name type="scientific">Streptomyces nitrosporeus</name>
    <dbReference type="NCBI Taxonomy" id="28894"/>
    <lineage>
        <taxon>Bacteria</taxon>
        <taxon>Bacillati</taxon>
        <taxon>Actinomycetota</taxon>
        <taxon>Actinomycetes</taxon>
        <taxon>Kitasatosporales</taxon>
        <taxon>Streptomycetaceae</taxon>
        <taxon>Streptomyces</taxon>
    </lineage>
</organism>